<name>A0A382XAE8_9ZZZZ</name>
<feature type="domain" description="FAD-binding PCMH-type" evidence="1">
    <location>
        <begin position="62"/>
        <end position="179"/>
    </location>
</feature>
<dbReference type="PANTHER" id="PTHR42934:SF2">
    <property type="entry name" value="GLYCOLATE OXIDASE SUBUNIT GLCD"/>
    <property type="match status" value="1"/>
</dbReference>
<dbReference type="InterPro" id="IPR036318">
    <property type="entry name" value="FAD-bd_PCMH-like_sf"/>
</dbReference>
<dbReference type="Pfam" id="PF01565">
    <property type="entry name" value="FAD_binding_4"/>
    <property type="match status" value="1"/>
</dbReference>
<dbReference type="SUPFAM" id="SSF56176">
    <property type="entry name" value="FAD-binding/transporter-associated domain-like"/>
    <property type="match status" value="1"/>
</dbReference>
<dbReference type="GO" id="GO:0071949">
    <property type="term" value="F:FAD binding"/>
    <property type="evidence" value="ECO:0007669"/>
    <property type="project" value="InterPro"/>
</dbReference>
<gene>
    <name evidence="2" type="ORF">METZ01_LOCUS421010</name>
</gene>
<dbReference type="InterPro" id="IPR051914">
    <property type="entry name" value="FAD-linked_OxidoTrans_Type4"/>
</dbReference>
<dbReference type="InterPro" id="IPR016166">
    <property type="entry name" value="FAD-bd_PCMH"/>
</dbReference>
<dbReference type="InterPro" id="IPR016169">
    <property type="entry name" value="FAD-bd_PCMH_sub2"/>
</dbReference>
<dbReference type="EMBL" id="UINC01166289">
    <property type="protein sequence ID" value="SVD68156.1"/>
    <property type="molecule type" value="Genomic_DNA"/>
</dbReference>
<accession>A0A382XAE8</accession>
<protein>
    <recommendedName>
        <fullName evidence="1">FAD-binding PCMH-type domain-containing protein</fullName>
    </recommendedName>
</protein>
<proteinExistence type="predicted"/>
<dbReference type="AlphaFoldDB" id="A0A382XAE8"/>
<organism evidence="2">
    <name type="scientific">marine metagenome</name>
    <dbReference type="NCBI Taxonomy" id="408172"/>
    <lineage>
        <taxon>unclassified sequences</taxon>
        <taxon>metagenomes</taxon>
        <taxon>ecological metagenomes</taxon>
    </lineage>
</organism>
<evidence type="ECO:0000313" key="2">
    <source>
        <dbReference type="EMBL" id="SVD68156.1"/>
    </source>
</evidence>
<dbReference type="PROSITE" id="PS51387">
    <property type="entry name" value="FAD_PCMH"/>
    <property type="match status" value="1"/>
</dbReference>
<dbReference type="InterPro" id="IPR006094">
    <property type="entry name" value="Oxid_FAD_bind_N"/>
</dbReference>
<dbReference type="PANTHER" id="PTHR42934">
    <property type="entry name" value="GLYCOLATE OXIDASE SUBUNIT GLCD"/>
    <property type="match status" value="1"/>
</dbReference>
<dbReference type="Gene3D" id="3.30.465.10">
    <property type="match status" value="1"/>
</dbReference>
<reference evidence="2" key="1">
    <citation type="submission" date="2018-05" db="EMBL/GenBank/DDBJ databases">
        <authorList>
            <person name="Lanie J.A."/>
            <person name="Ng W.-L."/>
            <person name="Kazmierczak K.M."/>
            <person name="Andrzejewski T.M."/>
            <person name="Davidsen T.M."/>
            <person name="Wayne K.J."/>
            <person name="Tettelin H."/>
            <person name="Glass J.I."/>
            <person name="Rusch D."/>
            <person name="Podicherti R."/>
            <person name="Tsui H.-C.T."/>
            <person name="Winkler M.E."/>
        </authorList>
    </citation>
    <scope>NUCLEOTIDE SEQUENCE</scope>
</reference>
<feature type="non-terminal residue" evidence="2">
    <location>
        <position position="179"/>
    </location>
</feature>
<evidence type="ECO:0000259" key="1">
    <source>
        <dbReference type="PROSITE" id="PS51387"/>
    </source>
</evidence>
<sequence>MNKRYIQLKSIIDNKSINKISRWAENNPIITDLVEFLLSEFQLYCTTDRKIIQGFDRDSSNIEGRADALVRPENEYQCALILVTCQKAKIPITISAGRTNLNGSATPNGGIVLSIENMITPSIKVDQKRRTLISPVGIYLEEMRKEALKQSDNTLYYPVDPTSRKEAMVGGTLSSNASG</sequence>